<accession>A0A1U7XNB8</accession>
<dbReference type="RefSeq" id="XP_009788439.1">
    <property type="nucleotide sequence ID" value="XM_009790137.1"/>
</dbReference>
<keyword evidence="2" id="KW-1185">Reference proteome</keyword>
<name>A0A1U7XNB8_NICSY</name>
<dbReference type="Gene3D" id="1.10.340.70">
    <property type="match status" value="1"/>
</dbReference>
<dbReference type="Pfam" id="PF17921">
    <property type="entry name" value="Integrase_H2C2"/>
    <property type="match status" value="1"/>
</dbReference>
<dbReference type="InterPro" id="IPR041588">
    <property type="entry name" value="Integrase_H2C2"/>
</dbReference>
<reference evidence="2" key="1">
    <citation type="journal article" date="2013" name="Genome Biol.">
        <title>Reference genomes and transcriptomes of Nicotiana sylvestris and Nicotiana tomentosiformis.</title>
        <authorList>
            <person name="Sierro N."/>
            <person name="Battey J.N."/>
            <person name="Ouadi S."/>
            <person name="Bovet L."/>
            <person name="Goepfert S."/>
            <person name="Bakaher N."/>
            <person name="Peitsch M.C."/>
            <person name="Ivanov N.V."/>
        </authorList>
    </citation>
    <scope>NUCLEOTIDE SEQUENCE [LARGE SCALE GENOMIC DNA]</scope>
</reference>
<reference evidence="3" key="2">
    <citation type="submission" date="2025-08" db="UniProtKB">
        <authorList>
            <consortium name="RefSeq"/>
        </authorList>
    </citation>
    <scope>IDENTIFICATION</scope>
    <source>
        <tissue evidence="3">Leaf</tissue>
    </source>
</reference>
<evidence type="ECO:0000313" key="3">
    <source>
        <dbReference type="RefSeq" id="XP_009788439.1"/>
    </source>
</evidence>
<feature type="domain" description="Integrase zinc-binding" evidence="1">
    <location>
        <begin position="169"/>
        <end position="213"/>
    </location>
</feature>
<dbReference type="Proteomes" id="UP000189701">
    <property type="component" value="Unplaced"/>
</dbReference>
<sequence>MDDWVYLFVMGLEPHLLNDCMLVSLQLGMDIFRIQAYAQGVEDCSTLSYVTPLVSSKFGIESELIKPFEVSTPVGDPVIARQLEKSELAHEIHQLGSLGVRLLDSGDTRVTIQDRETSSFVTEVKERQHEDPVVAHYRDISPQKEKTPFEITGVESSNIEVYYVFLIHVMGETHYSRYFVHPGATKMYHDIREIYWWDEMKKDITDFGSQCPNY</sequence>
<evidence type="ECO:0000259" key="1">
    <source>
        <dbReference type="Pfam" id="PF17921"/>
    </source>
</evidence>
<gene>
    <name evidence="3" type="primary">LOC104236248</name>
</gene>
<proteinExistence type="predicted"/>
<protein>
    <submittedName>
        <fullName evidence="3">Uncharacterized protein LOC104236248</fullName>
    </submittedName>
</protein>
<dbReference type="AlphaFoldDB" id="A0A1U7XNB8"/>
<evidence type="ECO:0000313" key="2">
    <source>
        <dbReference type="Proteomes" id="UP000189701"/>
    </source>
</evidence>
<organism evidence="2 3">
    <name type="scientific">Nicotiana sylvestris</name>
    <name type="common">Wood tobacco</name>
    <name type="synonym">South American tobacco</name>
    <dbReference type="NCBI Taxonomy" id="4096"/>
    <lineage>
        <taxon>Eukaryota</taxon>
        <taxon>Viridiplantae</taxon>
        <taxon>Streptophyta</taxon>
        <taxon>Embryophyta</taxon>
        <taxon>Tracheophyta</taxon>
        <taxon>Spermatophyta</taxon>
        <taxon>Magnoliopsida</taxon>
        <taxon>eudicotyledons</taxon>
        <taxon>Gunneridae</taxon>
        <taxon>Pentapetalae</taxon>
        <taxon>asterids</taxon>
        <taxon>lamiids</taxon>
        <taxon>Solanales</taxon>
        <taxon>Solanaceae</taxon>
        <taxon>Nicotianoideae</taxon>
        <taxon>Nicotianeae</taxon>
        <taxon>Nicotiana</taxon>
    </lineage>
</organism>